<evidence type="ECO:0000256" key="6">
    <source>
        <dbReference type="ARBA" id="ARBA00022840"/>
    </source>
</evidence>
<dbReference type="InterPro" id="IPR005118">
    <property type="entry name" value="TRCF_C"/>
</dbReference>
<dbReference type="PANTHER" id="PTHR47964">
    <property type="entry name" value="ATP-DEPENDENT DNA HELICASE HOMOLOG RECG, CHLOROPLASTIC"/>
    <property type="match status" value="1"/>
</dbReference>
<evidence type="ECO:0000256" key="2">
    <source>
        <dbReference type="ARBA" id="ARBA00022741"/>
    </source>
</evidence>
<organism evidence="12 13">
    <name type="scientific">Campylobacter magnus</name>
    <dbReference type="NCBI Taxonomy" id="3026462"/>
    <lineage>
        <taxon>Bacteria</taxon>
        <taxon>Pseudomonadati</taxon>
        <taxon>Campylobacterota</taxon>
        <taxon>Epsilonproteobacteria</taxon>
        <taxon>Campylobacterales</taxon>
        <taxon>Campylobacteraceae</taxon>
        <taxon>Campylobacter</taxon>
    </lineage>
</organism>
<evidence type="ECO:0000259" key="10">
    <source>
        <dbReference type="PROSITE" id="PS51192"/>
    </source>
</evidence>
<comment type="similarity">
    <text evidence="9">In the C-terminal section; belongs to the helicase family. RecG subfamily.</text>
</comment>
<dbReference type="SMART" id="SM00490">
    <property type="entry name" value="HELICc"/>
    <property type="match status" value="1"/>
</dbReference>
<keyword evidence="6 9" id="KW-0067">ATP-binding</keyword>
<feature type="domain" description="Helicase C-terminal" evidence="11">
    <location>
        <begin position="653"/>
        <end position="819"/>
    </location>
</feature>
<evidence type="ECO:0000256" key="7">
    <source>
        <dbReference type="ARBA" id="ARBA00023125"/>
    </source>
</evidence>
<gene>
    <name evidence="9" type="primary">mfd</name>
    <name evidence="12" type="ORF">Q2362_00050</name>
</gene>
<dbReference type="HAMAP" id="MF_00969">
    <property type="entry name" value="TRCF"/>
    <property type="match status" value="1"/>
</dbReference>
<keyword evidence="2 9" id="KW-0547">Nucleotide-binding</keyword>
<keyword evidence="3 9" id="KW-0227">DNA damage</keyword>
<dbReference type="Pfam" id="PF02559">
    <property type="entry name" value="CarD_TRCF_RID"/>
    <property type="match status" value="1"/>
</dbReference>
<sequence>MTNIQSALFEYLKEQKSCADVIIYDSYAQALLAAHVGQYLGYECFVLPEFVAKKGDDLRAFCAELLKISETLSHFYNLEKKKKLILSPANTISHPLPAKKHLEQIRLKLGDKLDIKELKEKLLRCGYSLVDIVQDKAEASFRGEIIDIFDVASSKPVRILLDFDEIESIKSFDEATQKSDNELKEFSITPFVASFSSEQFERLSEQISHLQTDFIEQNLNSYGLWYIDDLVDFTSEFCCIFASGDIAKNNAELGNSRIPFIPEPKRFKDFEPKLNAGFFDFHSSKKITLLSATDSAIRALSLNENKNLETKQSPAWINIISDDEIIVSLNRPNTKRREKKASVVIGELNAGDFVVHEDYGIGRFVGLEQARVLGVTQEFVVITYQGGDRLLLPAGNLNLIDKYIANSGSVPQIDKLGKGGFAKIKEKVKEKLFAIANAIIELAAKRELIDAKVLEVGSNYAEFKKMAGFLYTTDQQNAVDAIFSDLKSGKVMDRLLSGDVGFGKTEVAMNAIFASISSKAAALFFVPTTLLCSQHYATLKARFEPFGIKVYRIDRFSSTKHKNEAKKALANGEPVVVIGTHSLLSLEAKNIGVIIIDEEHKFGVKQKEKLKQISQNSHILSMSATPIPRSLNMALSSVKTYSSLTTPPLDRQDVRTFVLKWNESAIKEAIMRELRRGGQIFYVHNLIADLPRIEREIKAIVPTLRILVLHGKMDAKTSEEEILNFADKKYDLLLCTSIVESGIHLPNANTIFIDNSNKFGIADLHQLRGRVGRSKAQGFCYFLVAEDAQISAEASKRLLALEANSFLGSGAVLAHHDLEIRGGGNILGDAQSGHIEAIGYSLYLKMLESEINRCLALKNDEQNTQKESQNIDIRLSINAFINSELIDSNRVRLELYRRLSKCASVDEVYEIGAEIEDRFGRLDIFTKQFLDVIIIKILAKGLGIKAISNFEQNISFMHINGEKTIIKAKSKDEDDIIEAILNHLRSKNANN</sequence>
<evidence type="ECO:0000256" key="9">
    <source>
        <dbReference type="HAMAP-Rule" id="MF_00969"/>
    </source>
</evidence>
<dbReference type="Proteomes" id="UP001171111">
    <property type="component" value="Unassembled WGS sequence"/>
</dbReference>
<dbReference type="SUPFAM" id="SSF141259">
    <property type="entry name" value="CarD-like"/>
    <property type="match status" value="1"/>
</dbReference>
<dbReference type="PROSITE" id="PS51192">
    <property type="entry name" value="HELICASE_ATP_BIND_1"/>
    <property type="match status" value="1"/>
</dbReference>
<keyword evidence="8 9" id="KW-0234">DNA repair</keyword>
<evidence type="ECO:0000256" key="8">
    <source>
        <dbReference type="ARBA" id="ARBA00023204"/>
    </source>
</evidence>
<keyword evidence="4 9" id="KW-0378">Hydrolase</keyword>
<evidence type="ECO:0000313" key="13">
    <source>
        <dbReference type="Proteomes" id="UP001171111"/>
    </source>
</evidence>
<dbReference type="SMART" id="SM00487">
    <property type="entry name" value="DEXDc"/>
    <property type="match status" value="1"/>
</dbReference>
<accession>A0ABT8T4N3</accession>
<dbReference type="EMBL" id="JAULJQ010000001">
    <property type="protein sequence ID" value="MDO2408487.1"/>
    <property type="molecule type" value="Genomic_DNA"/>
</dbReference>
<evidence type="ECO:0000256" key="3">
    <source>
        <dbReference type="ARBA" id="ARBA00022763"/>
    </source>
</evidence>
<dbReference type="InterPro" id="IPR027417">
    <property type="entry name" value="P-loop_NTPase"/>
</dbReference>
<dbReference type="InterPro" id="IPR011545">
    <property type="entry name" value="DEAD/DEAH_box_helicase_dom"/>
</dbReference>
<feature type="domain" description="Helicase ATP-binding" evidence="10">
    <location>
        <begin position="485"/>
        <end position="644"/>
    </location>
</feature>
<proteinExistence type="inferred from homology"/>
<dbReference type="InterPro" id="IPR001650">
    <property type="entry name" value="Helicase_C-like"/>
</dbReference>
<keyword evidence="5" id="KW-0347">Helicase</keyword>
<dbReference type="Gene3D" id="3.90.1150.50">
    <property type="entry name" value="Transcription-repair-coupling factor, D7 domain"/>
    <property type="match status" value="1"/>
</dbReference>
<dbReference type="InterPro" id="IPR036101">
    <property type="entry name" value="CarD-like/TRCF_RID_sf"/>
</dbReference>
<dbReference type="PROSITE" id="PS51194">
    <property type="entry name" value="HELICASE_CTER"/>
    <property type="match status" value="1"/>
</dbReference>
<keyword evidence="7 9" id="KW-0238">DNA-binding</keyword>
<dbReference type="InterPro" id="IPR014001">
    <property type="entry name" value="Helicase_ATP-bd"/>
</dbReference>
<dbReference type="InterPro" id="IPR037235">
    <property type="entry name" value="TRCF-like_C_D7"/>
</dbReference>
<protein>
    <recommendedName>
        <fullName evidence="9">Transcription-repair-coupling factor</fullName>
        <shortName evidence="9">TRCF</shortName>
        <ecNumber evidence="9">3.6.4.-</ecNumber>
    </recommendedName>
</protein>
<dbReference type="Gene3D" id="3.40.50.11180">
    <property type="match status" value="1"/>
</dbReference>
<dbReference type="InterPro" id="IPR004576">
    <property type="entry name" value="Mfd"/>
</dbReference>
<dbReference type="InterPro" id="IPR041471">
    <property type="entry name" value="UvrB_inter"/>
</dbReference>
<evidence type="ECO:0000256" key="5">
    <source>
        <dbReference type="ARBA" id="ARBA00022806"/>
    </source>
</evidence>
<comment type="caution">
    <text evidence="12">The sequence shown here is derived from an EMBL/GenBank/DDBJ whole genome shotgun (WGS) entry which is preliminary data.</text>
</comment>
<dbReference type="SUPFAM" id="SSF143517">
    <property type="entry name" value="TRCF domain-like"/>
    <property type="match status" value="1"/>
</dbReference>
<dbReference type="SMART" id="SM00982">
    <property type="entry name" value="TRCF"/>
    <property type="match status" value="1"/>
</dbReference>
<dbReference type="InterPro" id="IPR003711">
    <property type="entry name" value="CarD-like/TRCF_RID"/>
</dbReference>
<comment type="function">
    <text evidence="9">Couples transcription and DNA repair by recognizing RNA polymerase (RNAP) stalled at DNA lesions. Mediates ATP-dependent release of RNAP and its truncated transcript from the DNA, and recruitment of nucleotide excision repair machinery to the damaged site.</text>
</comment>
<dbReference type="Pfam" id="PF17757">
    <property type="entry name" value="UvrB_inter"/>
    <property type="match status" value="1"/>
</dbReference>
<evidence type="ECO:0000313" key="12">
    <source>
        <dbReference type="EMBL" id="MDO2408487.1"/>
    </source>
</evidence>
<dbReference type="Gene3D" id="3.30.2060.10">
    <property type="entry name" value="Penicillin-binding protein 1b domain"/>
    <property type="match status" value="1"/>
</dbReference>
<dbReference type="EC" id="3.6.4.-" evidence="9"/>
<comment type="similarity">
    <text evidence="9">In the N-terminal section; belongs to the UvrB family.</text>
</comment>
<dbReference type="Pfam" id="PF00270">
    <property type="entry name" value="DEAD"/>
    <property type="match status" value="1"/>
</dbReference>
<keyword evidence="1 9" id="KW-0963">Cytoplasm</keyword>
<dbReference type="Gene3D" id="2.40.10.170">
    <property type="match status" value="1"/>
</dbReference>
<dbReference type="SUPFAM" id="SSF52540">
    <property type="entry name" value="P-loop containing nucleoside triphosphate hydrolases"/>
    <property type="match status" value="3"/>
</dbReference>
<reference evidence="12 13" key="1">
    <citation type="submission" date="2023-06" db="EMBL/GenBank/DDBJ databases">
        <title>Campylobacter magnum sp. nov., isolated from cecal contents of domestic pigs (Sus scrofa domesticus).</title>
        <authorList>
            <person name="Papic B."/>
            <person name="Gruntar I."/>
        </authorList>
    </citation>
    <scope>NUCLEOTIDE SEQUENCE [LARGE SCALE GENOMIC DNA]</scope>
    <source>
        <strain evidence="13">34484-21</strain>
    </source>
</reference>
<evidence type="ECO:0000256" key="4">
    <source>
        <dbReference type="ARBA" id="ARBA00022801"/>
    </source>
</evidence>
<keyword evidence="13" id="KW-1185">Reference proteome</keyword>
<comment type="subcellular location">
    <subcellularLocation>
        <location evidence="9">Cytoplasm</location>
    </subcellularLocation>
</comment>
<name>A0ABT8T4N3_9BACT</name>
<evidence type="ECO:0000259" key="11">
    <source>
        <dbReference type="PROSITE" id="PS51194"/>
    </source>
</evidence>
<dbReference type="PANTHER" id="PTHR47964:SF1">
    <property type="entry name" value="ATP-DEPENDENT DNA HELICASE HOMOLOG RECG, CHLOROPLASTIC"/>
    <property type="match status" value="1"/>
</dbReference>
<dbReference type="Gene3D" id="3.40.50.300">
    <property type="entry name" value="P-loop containing nucleotide triphosphate hydrolases"/>
    <property type="match status" value="2"/>
</dbReference>
<dbReference type="Pfam" id="PF00271">
    <property type="entry name" value="Helicase_C"/>
    <property type="match status" value="1"/>
</dbReference>
<dbReference type="InterPro" id="IPR047112">
    <property type="entry name" value="RecG/Mfd"/>
</dbReference>
<dbReference type="SMART" id="SM01058">
    <property type="entry name" value="CarD_TRCF"/>
    <property type="match status" value="1"/>
</dbReference>
<dbReference type="Pfam" id="PF03461">
    <property type="entry name" value="TRCF"/>
    <property type="match status" value="1"/>
</dbReference>
<evidence type="ECO:0000256" key="1">
    <source>
        <dbReference type="ARBA" id="ARBA00022490"/>
    </source>
</evidence>